<sequence length="219" mass="21046">MKTLVISLITLLSMTLTCDPSAAFFHAGARGGRVSGGGGSWSGTGFRGGTASGGGGSWSGTGARGGTASGGDGSWSGTGARGGTASGGGGSWRATSPYGTTVNGGVGYGDYHGGTYSTYHPPAVVNHYGSDCYNCGGWAAAGAAAAGAAIGAASATATNNSAPEETSGSAYTVGAIYPSLPSGCVSSQSDGGNFYNCNGTWFSPAAGANGVYYRVVPAP</sequence>
<feature type="region of interest" description="Disordered" evidence="1">
    <location>
        <begin position="51"/>
        <end position="96"/>
    </location>
</feature>
<feature type="compositionally biased region" description="Gly residues" evidence="1">
    <location>
        <begin position="51"/>
        <end position="91"/>
    </location>
</feature>
<keyword evidence="2" id="KW-0732">Signal</keyword>
<keyword evidence="4" id="KW-1185">Reference proteome</keyword>
<accession>B1WVL3</accession>
<reference evidence="3 4" key="1">
    <citation type="journal article" date="2008" name="Proc. Natl. Acad. Sci. U.S.A.">
        <title>The genome of Cyanothece 51142, a unicellular diazotrophic cyanobacterium important in the marine nitrogen cycle.</title>
        <authorList>
            <person name="Welsh E.A."/>
            <person name="Liberton M."/>
            <person name="Stoeckel J."/>
            <person name="Loh T."/>
            <person name="Elvitigala T."/>
            <person name="Wang C."/>
            <person name="Wollam A."/>
            <person name="Fulton R.S."/>
            <person name="Clifton S.W."/>
            <person name="Jacobs J.M."/>
            <person name="Aurora R."/>
            <person name="Ghosh B.K."/>
            <person name="Sherman L.A."/>
            <person name="Smith R.D."/>
            <person name="Wilson R.K."/>
            <person name="Pakrasi H.B."/>
        </authorList>
    </citation>
    <scope>NUCLEOTIDE SEQUENCE [LARGE SCALE GENOMIC DNA]</scope>
    <source>
        <strain evidence="4">ATCC 51142 / BH68</strain>
    </source>
</reference>
<dbReference type="RefSeq" id="WP_009544076.1">
    <property type="nucleotide sequence ID" value="NC_010546.1"/>
</dbReference>
<organism evidence="3 4">
    <name type="scientific">Crocosphaera subtropica (strain ATCC 51142 / BH68)</name>
    <name type="common">Cyanothece sp. (strain ATCC 51142)</name>
    <dbReference type="NCBI Taxonomy" id="43989"/>
    <lineage>
        <taxon>Bacteria</taxon>
        <taxon>Bacillati</taxon>
        <taxon>Cyanobacteriota</taxon>
        <taxon>Cyanophyceae</taxon>
        <taxon>Oscillatoriophycideae</taxon>
        <taxon>Chroococcales</taxon>
        <taxon>Aphanothecaceae</taxon>
        <taxon>Crocosphaera</taxon>
        <taxon>Crocosphaera subtropica</taxon>
    </lineage>
</organism>
<gene>
    <name evidence="3" type="ordered locus">cce_1250</name>
</gene>
<dbReference type="KEGG" id="cyt:cce_1250"/>
<evidence type="ECO:0000256" key="2">
    <source>
        <dbReference type="SAM" id="SignalP"/>
    </source>
</evidence>
<evidence type="ECO:0000313" key="3">
    <source>
        <dbReference type="EMBL" id="ACB50600.1"/>
    </source>
</evidence>
<name>B1WVL3_CROS5</name>
<dbReference type="AlphaFoldDB" id="B1WVL3"/>
<dbReference type="OrthoDB" id="123540at2"/>
<dbReference type="EMBL" id="CP000806">
    <property type="protein sequence ID" value="ACB50600.1"/>
    <property type="molecule type" value="Genomic_DNA"/>
</dbReference>
<dbReference type="STRING" id="43989.cce_1250"/>
<evidence type="ECO:0000313" key="4">
    <source>
        <dbReference type="Proteomes" id="UP000001203"/>
    </source>
</evidence>
<dbReference type="eggNOG" id="ENOG5033549">
    <property type="taxonomic scope" value="Bacteria"/>
</dbReference>
<dbReference type="HOGENOM" id="CLU_097075_0_0_3"/>
<evidence type="ECO:0000256" key="1">
    <source>
        <dbReference type="SAM" id="MobiDB-lite"/>
    </source>
</evidence>
<protein>
    <submittedName>
        <fullName evidence="3">RNA-binding protein</fullName>
    </submittedName>
</protein>
<proteinExistence type="predicted"/>
<feature type="chain" id="PRO_5002770464" evidence="2">
    <location>
        <begin position="23"/>
        <end position="219"/>
    </location>
</feature>
<dbReference type="Proteomes" id="UP000001203">
    <property type="component" value="Chromosome circular"/>
</dbReference>
<feature type="signal peptide" evidence="2">
    <location>
        <begin position="1"/>
        <end position="22"/>
    </location>
</feature>